<evidence type="ECO:0000259" key="1">
    <source>
        <dbReference type="Pfam" id="PF00535"/>
    </source>
</evidence>
<dbReference type="CDD" id="cd00761">
    <property type="entry name" value="Glyco_tranf_GTA_type"/>
    <property type="match status" value="1"/>
</dbReference>
<accession>A0A9E8ZGB0</accession>
<dbReference type="KEGG" id="tsin:OXH18_11630"/>
<evidence type="ECO:0000313" key="2">
    <source>
        <dbReference type="EMBL" id="WAL62608.1"/>
    </source>
</evidence>
<protein>
    <submittedName>
        <fullName evidence="2">Glycosyltransferase family A protein</fullName>
    </submittedName>
</protein>
<dbReference type="InterPro" id="IPR050834">
    <property type="entry name" value="Glycosyltransf_2"/>
</dbReference>
<dbReference type="AlphaFoldDB" id="A0A9E8ZGB0"/>
<name>A0A9E8ZGB0_9CYAN</name>
<dbReference type="SUPFAM" id="SSF53448">
    <property type="entry name" value="Nucleotide-diphospho-sugar transferases"/>
    <property type="match status" value="1"/>
</dbReference>
<reference evidence="2" key="1">
    <citation type="submission" date="2022-12" db="EMBL/GenBank/DDBJ databases">
        <title>Polyphasic identification of a Novel Hot-Spring Cyanobacterium Ocullathermofonsia sinensis gen nov. sp. nov. and Genomic Insights on its Adaptations to the Thermal Habitat.</title>
        <authorList>
            <person name="Daroch M."/>
            <person name="Tang J."/>
            <person name="Jiang Y."/>
        </authorList>
    </citation>
    <scope>NUCLEOTIDE SEQUENCE</scope>
    <source>
        <strain evidence="2">PKUAC-SCTA174</strain>
    </source>
</reference>
<dbReference type="PANTHER" id="PTHR43685:SF2">
    <property type="entry name" value="GLYCOSYLTRANSFERASE 2-LIKE DOMAIN-CONTAINING PROTEIN"/>
    <property type="match status" value="1"/>
</dbReference>
<dbReference type="InterPro" id="IPR001173">
    <property type="entry name" value="Glyco_trans_2-like"/>
</dbReference>
<dbReference type="Gene3D" id="3.90.550.10">
    <property type="entry name" value="Spore Coat Polysaccharide Biosynthesis Protein SpsA, Chain A"/>
    <property type="match status" value="1"/>
</dbReference>
<dbReference type="InterPro" id="IPR029044">
    <property type="entry name" value="Nucleotide-diphossugar_trans"/>
</dbReference>
<feature type="domain" description="Glycosyltransferase 2-like" evidence="1">
    <location>
        <begin position="9"/>
        <end position="138"/>
    </location>
</feature>
<proteinExistence type="predicted"/>
<dbReference type="EMBL" id="CP113797">
    <property type="protein sequence ID" value="WAL62608.1"/>
    <property type="molecule type" value="Genomic_DNA"/>
</dbReference>
<keyword evidence="3" id="KW-1185">Reference proteome</keyword>
<dbReference type="RefSeq" id="WP_268612948.1">
    <property type="nucleotide sequence ID" value="NZ_CP113797.1"/>
</dbReference>
<evidence type="ECO:0000313" key="3">
    <source>
        <dbReference type="Proteomes" id="UP001163152"/>
    </source>
</evidence>
<dbReference type="Proteomes" id="UP001163152">
    <property type="component" value="Chromosome"/>
</dbReference>
<dbReference type="Pfam" id="PF00535">
    <property type="entry name" value="Glycos_transf_2"/>
    <property type="match status" value="1"/>
</dbReference>
<sequence length="344" mass="39488">MTNHSPRISIGLAVYNGETYLQETLDSILEQTFTDFELIISDNASTDRTVEICQDYAARDSRIRFYQNDRNRGACWNQNRVYELARGEYYKLAAHDDLCAPTFLARCVEVLDQHPDVVVCYPQTLIINEQGEIQTQYPDGKLIGNPNKHARPWQSWLSPLIGDGQLHLDSPCPSVRFRDIVCELGKCHPIFGLIRVSALKQTPGLQAYSHADGVLLARLALLGTFYQVPEVLFFSREHPQQSSQRYRNRQKGGHDYHAYNVWWNPDNASKLCVPTWKIFSEFCLAAAESPITIPGKLGCYFAALRWLRGNWRSLLSEVQIVLRQQAGRRWQSWQPKRRSLVSND</sequence>
<organism evidence="2 3">
    <name type="scientific">Thermocoleostomius sinensis A174</name>
    <dbReference type="NCBI Taxonomy" id="2016057"/>
    <lineage>
        <taxon>Bacteria</taxon>
        <taxon>Bacillati</taxon>
        <taxon>Cyanobacteriota</taxon>
        <taxon>Cyanophyceae</taxon>
        <taxon>Oculatellales</taxon>
        <taxon>Oculatellaceae</taxon>
        <taxon>Thermocoleostomius</taxon>
    </lineage>
</organism>
<gene>
    <name evidence="2" type="ORF">OXH18_11630</name>
</gene>
<dbReference type="PANTHER" id="PTHR43685">
    <property type="entry name" value="GLYCOSYLTRANSFERASE"/>
    <property type="match status" value="1"/>
</dbReference>